<dbReference type="InterPro" id="IPR039315">
    <property type="entry name" value="CheW"/>
</dbReference>
<dbReference type="PANTHER" id="PTHR22617:SF23">
    <property type="entry name" value="CHEMOTAXIS PROTEIN CHEW"/>
    <property type="match status" value="1"/>
</dbReference>
<dbReference type="InterPro" id="IPR002545">
    <property type="entry name" value="CheW-lke_dom"/>
</dbReference>
<dbReference type="Pfam" id="PF01584">
    <property type="entry name" value="CheW"/>
    <property type="match status" value="1"/>
</dbReference>
<dbReference type="PROSITE" id="PS50851">
    <property type="entry name" value="CHEW"/>
    <property type="match status" value="1"/>
</dbReference>
<evidence type="ECO:0000259" key="1">
    <source>
        <dbReference type="PROSITE" id="PS50851"/>
    </source>
</evidence>
<evidence type="ECO:0000313" key="2">
    <source>
        <dbReference type="EMBL" id="TES50984.1"/>
    </source>
</evidence>
<dbReference type="RefSeq" id="WP_134258568.1">
    <property type="nucleotide sequence ID" value="NZ_LDIM01000012.1"/>
</dbReference>
<dbReference type="Gene3D" id="2.40.50.180">
    <property type="entry name" value="CheA-289, Domain 4"/>
    <property type="match status" value="1"/>
</dbReference>
<organism evidence="2 3">
    <name type="scientific">Shouchella lehensis</name>
    <dbReference type="NCBI Taxonomy" id="300825"/>
    <lineage>
        <taxon>Bacteria</taxon>
        <taxon>Bacillati</taxon>
        <taxon>Bacillota</taxon>
        <taxon>Bacilli</taxon>
        <taxon>Bacillales</taxon>
        <taxon>Bacillaceae</taxon>
        <taxon>Shouchella</taxon>
    </lineage>
</organism>
<proteinExistence type="predicted"/>
<dbReference type="GO" id="GO:0005829">
    <property type="term" value="C:cytosol"/>
    <property type="evidence" value="ECO:0007669"/>
    <property type="project" value="TreeGrafter"/>
</dbReference>
<accession>A0A4Y7WRT8</accession>
<sequence>MSNNLEKLIVFTSGEQQYGLPLSQLLSIERVKNIATVPNTPAVIEGVILVRGELIAVVDMKNVFEQIKTEDNIHTRLLVCKWEDKSVALLVEEASDIVQVEGDAFQDLQEQSIDRSFSKQLVQMGDRFVTMVDLKAFIAFLETECLAS</sequence>
<dbReference type="Gene3D" id="2.30.30.40">
    <property type="entry name" value="SH3 Domains"/>
    <property type="match status" value="1"/>
</dbReference>
<dbReference type="InterPro" id="IPR036061">
    <property type="entry name" value="CheW-like_dom_sf"/>
</dbReference>
<name>A0A4Y7WRT8_9BACI</name>
<dbReference type="SUPFAM" id="SSF50341">
    <property type="entry name" value="CheW-like"/>
    <property type="match status" value="1"/>
</dbReference>
<dbReference type="SMART" id="SM00260">
    <property type="entry name" value="CheW"/>
    <property type="match status" value="1"/>
</dbReference>
<dbReference type="Proteomes" id="UP000298210">
    <property type="component" value="Unassembled WGS sequence"/>
</dbReference>
<evidence type="ECO:0000313" key="3">
    <source>
        <dbReference type="Proteomes" id="UP000298210"/>
    </source>
</evidence>
<gene>
    <name evidence="2" type="ORF">E2L03_03425</name>
</gene>
<comment type="caution">
    <text evidence="2">The sequence shown here is derived from an EMBL/GenBank/DDBJ whole genome shotgun (WGS) entry which is preliminary data.</text>
</comment>
<dbReference type="GO" id="GO:0006935">
    <property type="term" value="P:chemotaxis"/>
    <property type="evidence" value="ECO:0007669"/>
    <property type="project" value="InterPro"/>
</dbReference>
<dbReference type="AlphaFoldDB" id="A0A4Y7WRT8"/>
<dbReference type="GO" id="GO:0007165">
    <property type="term" value="P:signal transduction"/>
    <property type="evidence" value="ECO:0007669"/>
    <property type="project" value="InterPro"/>
</dbReference>
<protein>
    <submittedName>
        <fullName evidence="2">Purine-binding chemotaxis protein CheW</fullName>
    </submittedName>
</protein>
<feature type="domain" description="CheW-like" evidence="1">
    <location>
        <begin position="5"/>
        <end position="143"/>
    </location>
</feature>
<reference evidence="2 3" key="1">
    <citation type="submission" date="2019-03" db="EMBL/GenBank/DDBJ databases">
        <authorList>
            <person name="Liu G."/>
        </authorList>
    </citation>
    <scope>NUCLEOTIDE SEQUENCE [LARGE SCALE GENOMIC DNA]</scope>
    <source>
        <strain evidence="2 3">DSM 19099</strain>
    </source>
</reference>
<dbReference type="EMBL" id="SNUX01000001">
    <property type="protein sequence ID" value="TES50984.1"/>
    <property type="molecule type" value="Genomic_DNA"/>
</dbReference>
<dbReference type="PANTHER" id="PTHR22617">
    <property type="entry name" value="CHEMOTAXIS SENSOR HISTIDINE KINASE-RELATED"/>
    <property type="match status" value="1"/>
</dbReference>